<comment type="similarity">
    <text evidence="1">Belongs to the isochorismatase family.</text>
</comment>
<dbReference type="InterPro" id="IPR036380">
    <property type="entry name" value="Isochorismatase-like_sf"/>
</dbReference>
<dbReference type="InterPro" id="IPR050993">
    <property type="entry name" value="Isochorismatase_domain"/>
</dbReference>
<dbReference type="Pfam" id="PF00857">
    <property type="entry name" value="Isochorismatase"/>
    <property type="match status" value="1"/>
</dbReference>
<protein>
    <recommendedName>
        <fullName evidence="2">Isochorismatase-like domain-containing protein</fullName>
    </recommendedName>
</protein>
<dbReference type="PANTHER" id="PTHR14119">
    <property type="entry name" value="HYDROLASE"/>
    <property type="match status" value="1"/>
</dbReference>
<sequence>MATMLKASVQKLNPATTCVLVCDVQQRFTEIIFGFQELVKCSSYLVKVANALDLPVVCTEQYPKAFKQTVPELSTLIQQKEKNRTFEKTMFSMATPEVMSHLSSMGIESCVLCGLETHVCVLQTTLDLLDQGLHVHIACDAVSSQRPFDRSVALKRLAGAGAVLSTSEAVVFQLLKDSKHPHFKSVAPFVRENAEDAKSSPLQAL</sequence>
<accession>A0A8J2WW86</accession>
<keyword evidence="4" id="KW-1185">Reference proteome</keyword>
<comment type="caution">
    <text evidence="3">The sequence shown here is derived from an EMBL/GenBank/DDBJ whole genome shotgun (WGS) entry which is preliminary data.</text>
</comment>
<evidence type="ECO:0000313" key="3">
    <source>
        <dbReference type="EMBL" id="CAH0370972.1"/>
    </source>
</evidence>
<gene>
    <name evidence="3" type="ORF">PECAL_3P08890</name>
</gene>
<evidence type="ECO:0000259" key="2">
    <source>
        <dbReference type="Pfam" id="PF00857"/>
    </source>
</evidence>
<dbReference type="AlphaFoldDB" id="A0A8J2WW86"/>
<dbReference type="SUPFAM" id="SSF52499">
    <property type="entry name" value="Isochorismatase-like hydrolases"/>
    <property type="match status" value="1"/>
</dbReference>
<organism evidence="3 4">
    <name type="scientific">Pelagomonas calceolata</name>
    <dbReference type="NCBI Taxonomy" id="35677"/>
    <lineage>
        <taxon>Eukaryota</taxon>
        <taxon>Sar</taxon>
        <taxon>Stramenopiles</taxon>
        <taxon>Ochrophyta</taxon>
        <taxon>Pelagophyceae</taxon>
        <taxon>Pelagomonadales</taxon>
        <taxon>Pelagomonadaceae</taxon>
        <taxon>Pelagomonas</taxon>
    </lineage>
</organism>
<evidence type="ECO:0000256" key="1">
    <source>
        <dbReference type="ARBA" id="ARBA00006336"/>
    </source>
</evidence>
<dbReference type="Proteomes" id="UP000789595">
    <property type="component" value="Unassembled WGS sequence"/>
</dbReference>
<dbReference type="Gene3D" id="3.40.50.850">
    <property type="entry name" value="Isochorismatase-like"/>
    <property type="match status" value="1"/>
</dbReference>
<reference evidence="3" key="1">
    <citation type="submission" date="2021-11" db="EMBL/GenBank/DDBJ databases">
        <authorList>
            <consortium name="Genoscope - CEA"/>
            <person name="William W."/>
        </authorList>
    </citation>
    <scope>NUCLEOTIDE SEQUENCE</scope>
</reference>
<evidence type="ECO:0000313" key="4">
    <source>
        <dbReference type="Proteomes" id="UP000789595"/>
    </source>
</evidence>
<feature type="domain" description="Isochorismatase-like" evidence="2">
    <location>
        <begin position="17"/>
        <end position="168"/>
    </location>
</feature>
<dbReference type="PANTHER" id="PTHR14119:SF3">
    <property type="entry name" value="ISOCHORISMATASE DOMAIN-CONTAINING PROTEIN 2"/>
    <property type="match status" value="1"/>
</dbReference>
<dbReference type="OrthoDB" id="269496at2759"/>
<dbReference type="EMBL" id="CAKKNE010000003">
    <property type="protein sequence ID" value="CAH0370972.1"/>
    <property type="molecule type" value="Genomic_DNA"/>
</dbReference>
<dbReference type="InterPro" id="IPR000868">
    <property type="entry name" value="Isochorismatase-like_dom"/>
</dbReference>
<name>A0A8J2WW86_9STRA</name>
<proteinExistence type="inferred from homology"/>